<dbReference type="Pfam" id="PF10604">
    <property type="entry name" value="Polyketide_cyc2"/>
    <property type="match status" value="1"/>
</dbReference>
<dbReference type="OrthoDB" id="3419705at2"/>
<keyword evidence="2" id="KW-1185">Reference proteome</keyword>
<name>A0A1A8ZGE4_9ACTN</name>
<gene>
    <name evidence="1" type="ORF">GA0070611_2123</name>
</gene>
<dbReference type="Gene3D" id="3.30.530.20">
    <property type="match status" value="2"/>
</dbReference>
<dbReference type="STRING" id="261654.GA0070611_2123"/>
<dbReference type="InterPro" id="IPR023393">
    <property type="entry name" value="START-like_dom_sf"/>
</dbReference>
<protein>
    <submittedName>
        <fullName evidence="1">Aromatase</fullName>
    </submittedName>
</protein>
<dbReference type="RefSeq" id="WP_091661684.1">
    <property type="nucleotide sequence ID" value="NZ_LT594323.1"/>
</dbReference>
<evidence type="ECO:0000313" key="1">
    <source>
        <dbReference type="EMBL" id="SBT42890.1"/>
    </source>
</evidence>
<sequence length="311" mass="34818">MPDDRTYTAEHTITVAAPARAVYDLLADVTGWPRNFAPTVHAERLDGDDRAERIQLWATANDSVKTWTSRRRLDPERLRIEFRQEVSAPPVAAMGGTWVLDPVSADKTEITLLHDFRAVDDDPEHVRWITEAVDRNSRHELAGLKAIVEGEDPELTFTFSDSEQVAGPVGRVYEFLYRADLWPERLPHVARLDLTEETPNIQLMAMDTSTKDGSVHTTRSVRVCFPEHRIVYKQIVLPALMSLHTGEWVLTEGPDGVLATSWHTVRIKPEAVPTILGPDATVADAKAFIRKALGTNSGTTLRHAKEYAEQA</sequence>
<reference evidence="2" key="1">
    <citation type="submission" date="2016-06" db="EMBL/GenBank/DDBJ databases">
        <authorList>
            <person name="Varghese N."/>
            <person name="Submissions Spin"/>
        </authorList>
    </citation>
    <scope>NUCLEOTIDE SEQUENCE [LARGE SCALE GENOMIC DNA]</scope>
    <source>
        <strain evidence="2">DSM 44815</strain>
    </source>
</reference>
<dbReference type="InterPro" id="IPR019587">
    <property type="entry name" value="Polyketide_cyclase/dehydratase"/>
</dbReference>
<dbReference type="PATRIC" id="fig|261654.4.peg.2160"/>
<dbReference type="CDD" id="cd08861">
    <property type="entry name" value="OtcD1_ARO-CYC_like"/>
    <property type="match status" value="2"/>
</dbReference>
<accession>A0A1A8ZGE4</accession>
<dbReference type="AlphaFoldDB" id="A0A1A8ZGE4"/>
<organism evidence="1 2">
    <name type="scientific">Micromonospora auratinigra</name>
    <dbReference type="NCBI Taxonomy" id="261654"/>
    <lineage>
        <taxon>Bacteria</taxon>
        <taxon>Bacillati</taxon>
        <taxon>Actinomycetota</taxon>
        <taxon>Actinomycetes</taxon>
        <taxon>Micromonosporales</taxon>
        <taxon>Micromonosporaceae</taxon>
        <taxon>Micromonospora</taxon>
    </lineage>
</organism>
<dbReference type="EMBL" id="LT594323">
    <property type="protein sequence ID" value="SBT42890.1"/>
    <property type="molecule type" value="Genomic_DNA"/>
</dbReference>
<dbReference type="Proteomes" id="UP000199385">
    <property type="component" value="Chromosome I"/>
</dbReference>
<evidence type="ECO:0000313" key="2">
    <source>
        <dbReference type="Proteomes" id="UP000199385"/>
    </source>
</evidence>
<dbReference type="SUPFAM" id="SSF55961">
    <property type="entry name" value="Bet v1-like"/>
    <property type="match status" value="2"/>
</dbReference>
<proteinExistence type="predicted"/>